<evidence type="ECO:0000256" key="1">
    <source>
        <dbReference type="SAM" id="MobiDB-lite"/>
    </source>
</evidence>
<organism evidence="2 3">
    <name type="scientific">Tribonema minus</name>
    <dbReference type="NCBI Taxonomy" id="303371"/>
    <lineage>
        <taxon>Eukaryota</taxon>
        <taxon>Sar</taxon>
        <taxon>Stramenopiles</taxon>
        <taxon>Ochrophyta</taxon>
        <taxon>PX clade</taxon>
        <taxon>Xanthophyceae</taxon>
        <taxon>Tribonematales</taxon>
        <taxon>Tribonemataceae</taxon>
        <taxon>Tribonema</taxon>
    </lineage>
</organism>
<name>A0A835Z7W0_9STRA</name>
<evidence type="ECO:0000313" key="3">
    <source>
        <dbReference type="Proteomes" id="UP000664859"/>
    </source>
</evidence>
<gene>
    <name evidence="2" type="ORF">JKP88DRAFT_255627</name>
</gene>
<feature type="compositionally biased region" description="Basic residues" evidence="1">
    <location>
        <begin position="251"/>
        <end position="272"/>
    </location>
</feature>
<feature type="region of interest" description="Disordered" evidence="1">
    <location>
        <begin position="54"/>
        <end position="80"/>
    </location>
</feature>
<dbReference type="AlphaFoldDB" id="A0A835Z7W0"/>
<proteinExistence type="predicted"/>
<sequence>MRNRWIQFLVSNGGKGLTMRELRRKYRGEKPKTKRHPPKAQQLLARKAPRAVLTSLRRRGSSRETASRGTEPERGGQTPSFVQPLKEELRSIYEYSTQLFGDRDPKAYNAFESDITSILNRHGLRARHLRDVLRGRQGAHVWVVEPQEYVNVTKLTATSDEIVHDYFQLDDKSPRILDTGDGPGFGDRYYVATNMVTDHTTLCLIAVAAAITISTGRAAPAILIGVAVGTLVATQIPLGGVKGKTSDTFSKAKHMPPKVKHMPPRAPARGRKPPKVVLGAADPALPPLSLTSAGVFDAQMFKPSNALTPTVSSQMVAKIATDAEVRVDTERRTAFLNDLYGLQKPQEAPGLETVQTLAGMHKQ</sequence>
<comment type="caution">
    <text evidence="2">The sequence shown here is derived from an EMBL/GenBank/DDBJ whole genome shotgun (WGS) entry which is preliminary data.</text>
</comment>
<accession>A0A835Z7W0</accession>
<dbReference type="Proteomes" id="UP000664859">
    <property type="component" value="Unassembled WGS sequence"/>
</dbReference>
<keyword evidence="3" id="KW-1185">Reference proteome</keyword>
<feature type="region of interest" description="Disordered" evidence="1">
    <location>
        <begin position="245"/>
        <end position="272"/>
    </location>
</feature>
<feature type="compositionally biased region" description="Basic and acidic residues" evidence="1">
    <location>
        <begin position="61"/>
        <end position="74"/>
    </location>
</feature>
<evidence type="ECO:0000313" key="2">
    <source>
        <dbReference type="EMBL" id="KAG5183903.1"/>
    </source>
</evidence>
<reference evidence="2" key="1">
    <citation type="submission" date="2021-02" db="EMBL/GenBank/DDBJ databases">
        <title>First Annotated Genome of the Yellow-green Alga Tribonema minus.</title>
        <authorList>
            <person name="Mahan K.M."/>
        </authorList>
    </citation>
    <scope>NUCLEOTIDE SEQUENCE</scope>
    <source>
        <strain evidence="2">UTEX B ZZ1240</strain>
    </source>
</reference>
<protein>
    <submittedName>
        <fullName evidence="2">Uncharacterized protein</fullName>
    </submittedName>
</protein>
<dbReference type="EMBL" id="JAFCMP010000181">
    <property type="protein sequence ID" value="KAG5183903.1"/>
    <property type="molecule type" value="Genomic_DNA"/>
</dbReference>